<evidence type="ECO:0000313" key="3">
    <source>
        <dbReference type="Proteomes" id="UP001597365"/>
    </source>
</evidence>
<accession>A0ABW4PT47</accession>
<dbReference type="PROSITE" id="PS50075">
    <property type="entry name" value="CARRIER"/>
    <property type="match status" value="1"/>
</dbReference>
<dbReference type="InterPro" id="IPR025110">
    <property type="entry name" value="AMP-bd_C"/>
</dbReference>
<dbReference type="Pfam" id="PF13193">
    <property type="entry name" value="AMP-binding_C"/>
    <property type="match status" value="1"/>
</dbReference>
<dbReference type="PANTHER" id="PTHR45527:SF1">
    <property type="entry name" value="FATTY ACID SYNTHASE"/>
    <property type="match status" value="1"/>
</dbReference>
<evidence type="ECO:0000259" key="1">
    <source>
        <dbReference type="PROSITE" id="PS50075"/>
    </source>
</evidence>
<dbReference type="InterPro" id="IPR045851">
    <property type="entry name" value="AMP-bd_C_sf"/>
</dbReference>
<reference evidence="3" key="1">
    <citation type="journal article" date="2019" name="Int. J. Syst. Evol. Microbiol.">
        <title>The Global Catalogue of Microorganisms (GCM) 10K type strain sequencing project: providing services to taxonomists for standard genome sequencing and annotation.</title>
        <authorList>
            <consortium name="The Broad Institute Genomics Platform"/>
            <consortium name="The Broad Institute Genome Sequencing Center for Infectious Disease"/>
            <person name="Wu L."/>
            <person name="Ma J."/>
        </authorList>
    </citation>
    <scope>NUCLEOTIDE SEQUENCE [LARGE SCALE GENOMIC DNA]</scope>
    <source>
        <strain evidence="3">CGMCC 4.7455</strain>
    </source>
</reference>
<feature type="non-terminal residue" evidence="2">
    <location>
        <position position="1"/>
    </location>
</feature>
<dbReference type="InterPro" id="IPR029058">
    <property type="entry name" value="AB_hydrolase_fold"/>
</dbReference>
<dbReference type="SUPFAM" id="SSF56801">
    <property type="entry name" value="Acetyl-CoA synthetase-like"/>
    <property type="match status" value="1"/>
</dbReference>
<gene>
    <name evidence="2" type="ORF">ACFSJS_27945</name>
</gene>
<comment type="caution">
    <text evidence="2">The sequence shown here is derived from an EMBL/GenBank/DDBJ whole genome shotgun (WGS) entry which is preliminary data.</text>
</comment>
<dbReference type="Proteomes" id="UP001597365">
    <property type="component" value="Unassembled WGS sequence"/>
</dbReference>
<dbReference type="Pfam" id="PF00550">
    <property type="entry name" value="PP-binding"/>
    <property type="match status" value="1"/>
</dbReference>
<organism evidence="2 3">
    <name type="scientific">Streptomyces desertarenae</name>
    <dbReference type="NCBI Taxonomy" id="2666184"/>
    <lineage>
        <taxon>Bacteria</taxon>
        <taxon>Bacillati</taxon>
        <taxon>Actinomycetota</taxon>
        <taxon>Actinomycetes</taxon>
        <taxon>Kitasatosporales</taxon>
        <taxon>Streptomycetaceae</taxon>
        <taxon>Streptomyces</taxon>
    </lineage>
</organism>
<evidence type="ECO:0000313" key="2">
    <source>
        <dbReference type="EMBL" id="MFD1833434.1"/>
    </source>
</evidence>
<sequence>ARGYLGRPGMTAERFVACPFGEPGERMYRTGDLARWRPDGNLEYAGRGDDQVKLRGFRIETAEVARALESHPAVARAAVVLREDQPGDQRLVGYLVPAAGEGVPDREAVSAAVAAVLPEYMVPSALVVLEEGLPLTANGKLDRAALPVPEFAPVRGAGRAPRGPREEILCGLFAEVLGVPGVGVDDDFFALGGHSLLA</sequence>
<dbReference type="Gene3D" id="3.30.300.30">
    <property type="match status" value="1"/>
</dbReference>
<keyword evidence="3" id="KW-1185">Reference proteome</keyword>
<name>A0ABW4PT47_9ACTN</name>
<dbReference type="Gene3D" id="3.40.50.1820">
    <property type="entry name" value="alpha/beta hydrolase"/>
    <property type="match status" value="1"/>
</dbReference>
<dbReference type="Gene3D" id="2.30.38.10">
    <property type="entry name" value="Luciferase, Domain 3"/>
    <property type="match status" value="1"/>
</dbReference>
<dbReference type="EMBL" id="JBHUFU010000055">
    <property type="protein sequence ID" value="MFD1833434.1"/>
    <property type="molecule type" value="Genomic_DNA"/>
</dbReference>
<protein>
    <submittedName>
        <fullName evidence="2">Phosphopantetheine-binding protein</fullName>
    </submittedName>
</protein>
<dbReference type="PANTHER" id="PTHR45527">
    <property type="entry name" value="NONRIBOSOMAL PEPTIDE SYNTHETASE"/>
    <property type="match status" value="1"/>
</dbReference>
<proteinExistence type="predicted"/>
<feature type="domain" description="Carrier" evidence="1">
    <location>
        <begin position="160"/>
        <end position="198"/>
    </location>
</feature>
<dbReference type="RefSeq" id="WP_380905289.1">
    <property type="nucleotide sequence ID" value="NZ_JBHUFU010000055.1"/>
</dbReference>
<feature type="non-terminal residue" evidence="2">
    <location>
        <position position="198"/>
    </location>
</feature>
<dbReference type="InterPro" id="IPR009081">
    <property type="entry name" value="PP-bd_ACP"/>
</dbReference>